<dbReference type="InterPro" id="IPR000792">
    <property type="entry name" value="Tscrpt_reg_LuxR_C"/>
</dbReference>
<keyword evidence="7" id="KW-1185">Reference proteome</keyword>
<evidence type="ECO:0000256" key="2">
    <source>
        <dbReference type="ARBA" id="ARBA00023125"/>
    </source>
</evidence>
<dbReference type="InterPro" id="IPR016032">
    <property type="entry name" value="Sig_transdc_resp-reg_C-effctor"/>
</dbReference>
<dbReference type="SUPFAM" id="SSF46894">
    <property type="entry name" value="C-terminal effector domain of the bipartite response regulators"/>
    <property type="match status" value="1"/>
</dbReference>
<feature type="region of interest" description="Disordered" evidence="4">
    <location>
        <begin position="1"/>
        <end position="55"/>
    </location>
</feature>
<protein>
    <submittedName>
        <fullName evidence="6">Helix-turn-helix transcriptional regulator</fullName>
    </submittedName>
</protein>
<dbReference type="SMART" id="SM00421">
    <property type="entry name" value="HTH_LUXR"/>
    <property type="match status" value="1"/>
</dbReference>
<keyword evidence="2" id="KW-0238">DNA-binding</keyword>
<dbReference type="CDD" id="cd06170">
    <property type="entry name" value="LuxR_C_like"/>
    <property type="match status" value="1"/>
</dbReference>
<keyword evidence="1" id="KW-0805">Transcription regulation</keyword>
<dbReference type="InterPro" id="IPR036388">
    <property type="entry name" value="WH-like_DNA-bd_sf"/>
</dbReference>
<feature type="domain" description="HTH luxR-type" evidence="5">
    <location>
        <begin position="99"/>
        <end position="164"/>
    </location>
</feature>
<dbReference type="PANTHER" id="PTHR44688">
    <property type="entry name" value="DNA-BINDING TRANSCRIPTIONAL ACTIVATOR DEVR_DOSR"/>
    <property type="match status" value="1"/>
</dbReference>
<dbReference type="PRINTS" id="PR00038">
    <property type="entry name" value="HTHLUXR"/>
</dbReference>
<proteinExistence type="predicted"/>
<dbReference type="Gene3D" id="1.10.10.10">
    <property type="entry name" value="Winged helix-like DNA-binding domain superfamily/Winged helix DNA-binding domain"/>
    <property type="match status" value="1"/>
</dbReference>
<evidence type="ECO:0000256" key="1">
    <source>
        <dbReference type="ARBA" id="ARBA00023015"/>
    </source>
</evidence>
<evidence type="ECO:0000259" key="5">
    <source>
        <dbReference type="PROSITE" id="PS50043"/>
    </source>
</evidence>
<reference evidence="6 7" key="1">
    <citation type="submission" date="2020-03" db="EMBL/GenBank/DDBJ databases">
        <title>Two novel Motilibacter sp.</title>
        <authorList>
            <person name="Liu S."/>
        </authorList>
    </citation>
    <scope>NUCLEOTIDE SEQUENCE [LARGE SCALE GENOMIC DNA]</scope>
    <source>
        <strain evidence="6 7">E257</strain>
    </source>
</reference>
<sequence>MIAAGTASCYGLPGDSRERRQPQFPGLDGAPLMAEPGTRDPAADGEPGTPALPPESWGALLDEVAAGRLTLTIESPGGGRVSVLSADELTRLQGAARTGTNGAVRLTGRELEILSLLAAGSTGTGAAARLGLAPNTVAQHLVAARRKLGVRTSAAAVDAARRAGLLP</sequence>
<dbReference type="Proteomes" id="UP000800981">
    <property type="component" value="Unassembled WGS sequence"/>
</dbReference>
<evidence type="ECO:0000256" key="3">
    <source>
        <dbReference type="ARBA" id="ARBA00023163"/>
    </source>
</evidence>
<dbReference type="PROSITE" id="PS50043">
    <property type="entry name" value="HTH_LUXR_2"/>
    <property type="match status" value="1"/>
</dbReference>
<keyword evidence="3" id="KW-0804">Transcription</keyword>
<evidence type="ECO:0000313" key="7">
    <source>
        <dbReference type="Proteomes" id="UP000800981"/>
    </source>
</evidence>
<comment type="caution">
    <text evidence="6">The sequence shown here is derived from an EMBL/GenBank/DDBJ whole genome shotgun (WGS) entry which is preliminary data.</text>
</comment>
<gene>
    <name evidence="6" type="ORF">G9H71_19940</name>
</gene>
<evidence type="ECO:0000256" key="4">
    <source>
        <dbReference type="SAM" id="MobiDB-lite"/>
    </source>
</evidence>
<name>A0ABX0GZN7_9ACTN</name>
<accession>A0ABX0GZN7</accession>
<organism evidence="6 7">
    <name type="scientific">Motilibacter deserti</name>
    <dbReference type="NCBI Taxonomy" id="2714956"/>
    <lineage>
        <taxon>Bacteria</taxon>
        <taxon>Bacillati</taxon>
        <taxon>Actinomycetota</taxon>
        <taxon>Actinomycetes</taxon>
        <taxon>Motilibacterales</taxon>
        <taxon>Motilibacteraceae</taxon>
        <taxon>Motilibacter</taxon>
    </lineage>
</organism>
<dbReference type="PANTHER" id="PTHR44688:SF16">
    <property type="entry name" value="DNA-BINDING TRANSCRIPTIONAL ACTIVATOR DEVR_DOSR"/>
    <property type="match status" value="1"/>
</dbReference>
<evidence type="ECO:0000313" key="6">
    <source>
        <dbReference type="EMBL" id="NHC16060.1"/>
    </source>
</evidence>
<dbReference type="Pfam" id="PF00196">
    <property type="entry name" value="GerE"/>
    <property type="match status" value="1"/>
</dbReference>
<dbReference type="EMBL" id="JAANNP010000086">
    <property type="protein sequence ID" value="NHC16060.1"/>
    <property type="molecule type" value="Genomic_DNA"/>
</dbReference>